<accession>A0A0A0JJ81</accession>
<keyword evidence="3" id="KW-1185">Reference proteome</keyword>
<feature type="region of interest" description="Disordered" evidence="1">
    <location>
        <begin position="79"/>
        <end position="102"/>
    </location>
</feature>
<dbReference type="Proteomes" id="UP000030011">
    <property type="component" value="Unassembled WGS sequence"/>
</dbReference>
<dbReference type="OrthoDB" id="4843298at2"/>
<gene>
    <name evidence="2" type="ORF">N803_17125</name>
</gene>
<sequence length="102" mass="10870">MWSAVLAAAQAQGYGIIRVLDTHTLELSASPRWNARVYLTIRAGPDGVDAGVVTVWARVEGWNPARARRIANAVLRAIPGVHNPGDEPQGPSQTGSIRSSSE</sequence>
<dbReference type="EMBL" id="AVPK01000008">
    <property type="protein sequence ID" value="KGN36834.1"/>
    <property type="molecule type" value="Genomic_DNA"/>
</dbReference>
<proteinExistence type="predicted"/>
<evidence type="ECO:0000313" key="3">
    <source>
        <dbReference type="Proteomes" id="UP000030011"/>
    </source>
</evidence>
<dbReference type="AlphaFoldDB" id="A0A0A0JJ81"/>
<evidence type="ECO:0000313" key="2">
    <source>
        <dbReference type="EMBL" id="KGN36834.1"/>
    </source>
</evidence>
<name>A0A0A0JJ81_9MICO</name>
<reference evidence="2 3" key="1">
    <citation type="submission" date="2013-08" db="EMBL/GenBank/DDBJ databases">
        <title>The genome sequence of Knoellia subterranea.</title>
        <authorList>
            <person name="Zhu W."/>
            <person name="Wang G."/>
        </authorList>
    </citation>
    <scope>NUCLEOTIDE SEQUENCE [LARGE SCALE GENOMIC DNA]</scope>
    <source>
        <strain evidence="2 3">KCTC 19937</strain>
    </source>
</reference>
<dbReference type="RefSeq" id="WP_035906119.1">
    <property type="nucleotide sequence ID" value="NZ_AVPK01000008.1"/>
</dbReference>
<evidence type="ECO:0000256" key="1">
    <source>
        <dbReference type="SAM" id="MobiDB-lite"/>
    </source>
</evidence>
<comment type="caution">
    <text evidence="2">The sequence shown here is derived from an EMBL/GenBank/DDBJ whole genome shotgun (WGS) entry which is preliminary data.</text>
</comment>
<organism evidence="2 3">
    <name type="scientific">Knoellia subterranea KCTC 19937</name>
    <dbReference type="NCBI Taxonomy" id="1385521"/>
    <lineage>
        <taxon>Bacteria</taxon>
        <taxon>Bacillati</taxon>
        <taxon>Actinomycetota</taxon>
        <taxon>Actinomycetes</taxon>
        <taxon>Micrococcales</taxon>
        <taxon>Intrasporangiaceae</taxon>
        <taxon>Knoellia</taxon>
    </lineage>
</organism>
<feature type="compositionally biased region" description="Polar residues" evidence="1">
    <location>
        <begin position="90"/>
        <end position="102"/>
    </location>
</feature>
<protein>
    <submittedName>
        <fullName evidence="2">Uncharacterized protein</fullName>
    </submittedName>
</protein>